<dbReference type="Proteomes" id="UP000664940">
    <property type="component" value="Unassembled WGS sequence"/>
</dbReference>
<protein>
    <submittedName>
        <fullName evidence="2">Uncharacterized protein</fullName>
    </submittedName>
</protein>
<sequence length="159" mass="16653">MTAESRARPGCGNTLGARESPQHLQKPTPQRPRPRAVSALITGRASLHLGDTERACPFALPRAPDRGLGQRFRAGTDSVSVPCSAEACAPVTLGAEGSPVFGPSGQEVRSVSPPLCFALGHGARGGRRVTARRDAGRSWRSACPCGPVFSRCLWNPAAT</sequence>
<evidence type="ECO:0000313" key="3">
    <source>
        <dbReference type="Proteomes" id="UP000664940"/>
    </source>
</evidence>
<evidence type="ECO:0000313" key="2">
    <source>
        <dbReference type="EMBL" id="KAF6114801.1"/>
    </source>
</evidence>
<dbReference type="EMBL" id="JABVXQ010000004">
    <property type="protein sequence ID" value="KAF6114801.1"/>
    <property type="molecule type" value="Genomic_DNA"/>
</dbReference>
<feature type="region of interest" description="Disordered" evidence="1">
    <location>
        <begin position="1"/>
        <end position="35"/>
    </location>
</feature>
<accession>A0A834EFD4</accession>
<name>A0A834EFD4_9CHIR</name>
<proteinExistence type="predicted"/>
<reference evidence="2 3" key="1">
    <citation type="journal article" date="2020" name="Nature">
        <title>Six reference-quality genomes reveal evolution of bat adaptations.</title>
        <authorList>
            <person name="Jebb D."/>
            <person name="Huang Z."/>
            <person name="Pippel M."/>
            <person name="Hughes G.M."/>
            <person name="Lavrichenko K."/>
            <person name="Devanna P."/>
            <person name="Winkler S."/>
            <person name="Jermiin L.S."/>
            <person name="Skirmuntt E.C."/>
            <person name="Katzourakis A."/>
            <person name="Burkitt-Gray L."/>
            <person name="Ray D.A."/>
            <person name="Sullivan K.A.M."/>
            <person name="Roscito J.G."/>
            <person name="Kirilenko B.M."/>
            <person name="Davalos L.M."/>
            <person name="Corthals A.P."/>
            <person name="Power M.L."/>
            <person name="Jones G."/>
            <person name="Ransome R.D."/>
            <person name="Dechmann D.K.N."/>
            <person name="Locatelli A.G."/>
            <person name="Puechmaille S.J."/>
            <person name="Fedrigo O."/>
            <person name="Jarvis E.D."/>
            <person name="Hiller M."/>
            <person name="Vernes S.C."/>
            <person name="Myers E.W."/>
            <person name="Teeling E.C."/>
        </authorList>
    </citation>
    <scope>NUCLEOTIDE SEQUENCE [LARGE SCALE GENOMIC DNA]</scope>
    <source>
        <strain evidence="2">Bat1K_MPI-CBG_1</strain>
    </source>
</reference>
<evidence type="ECO:0000256" key="1">
    <source>
        <dbReference type="SAM" id="MobiDB-lite"/>
    </source>
</evidence>
<gene>
    <name evidence="2" type="ORF">HJG60_010727</name>
</gene>
<comment type="caution">
    <text evidence="2">The sequence shown here is derived from an EMBL/GenBank/DDBJ whole genome shotgun (WGS) entry which is preliminary data.</text>
</comment>
<organism evidence="2 3">
    <name type="scientific">Phyllostomus discolor</name>
    <name type="common">pale spear-nosed bat</name>
    <dbReference type="NCBI Taxonomy" id="89673"/>
    <lineage>
        <taxon>Eukaryota</taxon>
        <taxon>Metazoa</taxon>
        <taxon>Chordata</taxon>
        <taxon>Craniata</taxon>
        <taxon>Vertebrata</taxon>
        <taxon>Euteleostomi</taxon>
        <taxon>Mammalia</taxon>
        <taxon>Eutheria</taxon>
        <taxon>Laurasiatheria</taxon>
        <taxon>Chiroptera</taxon>
        <taxon>Yangochiroptera</taxon>
        <taxon>Phyllostomidae</taxon>
        <taxon>Phyllostominae</taxon>
        <taxon>Phyllostomus</taxon>
    </lineage>
</organism>
<dbReference type="AlphaFoldDB" id="A0A834EFD4"/>